<dbReference type="RefSeq" id="WP_038547303.1">
    <property type="nucleotide sequence ID" value="NZ_CP006842.1"/>
</dbReference>
<dbReference type="InterPro" id="IPR036388">
    <property type="entry name" value="WH-like_DNA-bd_sf"/>
</dbReference>
<evidence type="ECO:0000313" key="5">
    <source>
        <dbReference type="EMBL" id="AHW63620.1"/>
    </source>
</evidence>
<keyword evidence="3" id="KW-0804">Transcription</keyword>
<dbReference type="STRING" id="1404245.CGLY_05860"/>
<dbReference type="SUPFAM" id="SSF46785">
    <property type="entry name" value="Winged helix' DNA-binding domain"/>
    <property type="match status" value="1"/>
</dbReference>
<evidence type="ECO:0000313" key="6">
    <source>
        <dbReference type="Proteomes" id="UP000023703"/>
    </source>
</evidence>
<sequence length="222" mass="24012">MSQVKRSSLSEQSAEVLLARVREGEWALGQKLPSETTLAAQIGVGRSTAREAIRILAGKGVLASRQGSGVYLTALDVVEEWTSTLTSSDIVSVIEARLAIETEAAQLAAERRTPVALRAIRRALKVRDTSRDDLEAHVDADTAFHRSIVVAAANDVLTDLFDSFTPRIREAMVDMLRRKGGFGDAADQDIHTDLVDAIADKDAATAGGISRSHLMAMKREFL</sequence>
<dbReference type="AlphaFoldDB" id="X5E848"/>
<dbReference type="SMART" id="SM00345">
    <property type="entry name" value="HTH_GNTR"/>
    <property type="match status" value="1"/>
</dbReference>
<dbReference type="OrthoDB" id="9784718at2"/>
<keyword evidence="1" id="KW-0805">Transcription regulation</keyword>
<dbReference type="Pfam" id="PF07729">
    <property type="entry name" value="FCD"/>
    <property type="match status" value="1"/>
</dbReference>
<dbReference type="KEGG" id="cgy:CGLY_05860"/>
<dbReference type="InterPro" id="IPR008920">
    <property type="entry name" value="TF_FadR/GntR_C"/>
</dbReference>
<dbReference type="PRINTS" id="PR00035">
    <property type="entry name" value="HTHGNTR"/>
</dbReference>
<dbReference type="eggNOG" id="COG2186">
    <property type="taxonomic scope" value="Bacteria"/>
</dbReference>
<dbReference type="InterPro" id="IPR011711">
    <property type="entry name" value="GntR_C"/>
</dbReference>
<dbReference type="Pfam" id="PF00392">
    <property type="entry name" value="GntR"/>
    <property type="match status" value="1"/>
</dbReference>
<evidence type="ECO:0000256" key="3">
    <source>
        <dbReference type="ARBA" id="ARBA00023163"/>
    </source>
</evidence>
<dbReference type="InterPro" id="IPR036390">
    <property type="entry name" value="WH_DNA-bd_sf"/>
</dbReference>
<dbReference type="Proteomes" id="UP000023703">
    <property type="component" value="Chromosome"/>
</dbReference>
<proteinExistence type="predicted"/>
<dbReference type="Gene3D" id="1.20.120.530">
    <property type="entry name" value="GntR ligand-binding domain-like"/>
    <property type="match status" value="1"/>
</dbReference>
<protein>
    <submittedName>
        <fullName evidence="5">Transcriptional regulator, GntR-family</fullName>
    </submittedName>
</protein>
<evidence type="ECO:0000259" key="4">
    <source>
        <dbReference type="PROSITE" id="PS50949"/>
    </source>
</evidence>
<feature type="domain" description="HTH gntR-type" evidence="4">
    <location>
        <begin position="7"/>
        <end position="75"/>
    </location>
</feature>
<name>X5E848_9CORY</name>
<dbReference type="PANTHER" id="PTHR43537">
    <property type="entry name" value="TRANSCRIPTIONAL REGULATOR, GNTR FAMILY"/>
    <property type="match status" value="1"/>
</dbReference>
<dbReference type="CDD" id="cd07377">
    <property type="entry name" value="WHTH_GntR"/>
    <property type="match status" value="1"/>
</dbReference>
<dbReference type="PANTHER" id="PTHR43537:SF47">
    <property type="entry name" value="REGULATORY PROTEIN GNTR HTH"/>
    <property type="match status" value="1"/>
</dbReference>
<dbReference type="SUPFAM" id="SSF48008">
    <property type="entry name" value="GntR ligand-binding domain-like"/>
    <property type="match status" value="1"/>
</dbReference>
<dbReference type="PROSITE" id="PS50949">
    <property type="entry name" value="HTH_GNTR"/>
    <property type="match status" value="1"/>
</dbReference>
<dbReference type="Gene3D" id="1.10.10.10">
    <property type="entry name" value="Winged helix-like DNA-binding domain superfamily/Winged helix DNA-binding domain"/>
    <property type="match status" value="1"/>
</dbReference>
<reference evidence="5 6" key="1">
    <citation type="journal article" date="2015" name="Int. J. Syst. Evol. Microbiol.">
        <title>Revisiting Corynebacterium glyciniphilum (ex Kubota et al., 1972) sp. nov., nom. rev., isolated from putrefied banana.</title>
        <authorList>
            <person name="Al-Dilaimi A."/>
            <person name="Bednarz H."/>
            <person name="Lomker A."/>
            <person name="Niehaus K."/>
            <person name="Kalinowski J."/>
            <person name="Ruckert C."/>
        </authorList>
    </citation>
    <scope>NUCLEOTIDE SEQUENCE [LARGE SCALE GENOMIC DNA]</scope>
    <source>
        <strain evidence="5">AJ 3170</strain>
    </source>
</reference>
<dbReference type="GO" id="GO:0003700">
    <property type="term" value="F:DNA-binding transcription factor activity"/>
    <property type="evidence" value="ECO:0007669"/>
    <property type="project" value="InterPro"/>
</dbReference>
<accession>X5E848</accession>
<keyword evidence="2" id="KW-0238">DNA-binding</keyword>
<dbReference type="GO" id="GO:0003677">
    <property type="term" value="F:DNA binding"/>
    <property type="evidence" value="ECO:0007669"/>
    <property type="project" value="UniProtKB-KW"/>
</dbReference>
<dbReference type="EMBL" id="CP006842">
    <property type="protein sequence ID" value="AHW63620.1"/>
    <property type="molecule type" value="Genomic_DNA"/>
</dbReference>
<evidence type="ECO:0000256" key="2">
    <source>
        <dbReference type="ARBA" id="ARBA00023125"/>
    </source>
</evidence>
<dbReference type="InterPro" id="IPR000524">
    <property type="entry name" value="Tscrpt_reg_HTH_GntR"/>
</dbReference>
<organism evidence="5 6">
    <name type="scientific">Corynebacterium glyciniphilum AJ 3170</name>
    <dbReference type="NCBI Taxonomy" id="1404245"/>
    <lineage>
        <taxon>Bacteria</taxon>
        <taxon>Bacillati</taxon>
        <taxon>Actinomycetota</taxon>
        <taxon>Actinomycetes</taxon>
        <taxon>Mycobacteriales</taxon>
        <taxon>Corynebacteriaceae</taxon>
        <taxon>Corynebacterium</taxon>
    </lineage>
</organism>
<gene>
    <name evidence="5" type="ORF">CGLY_05860</name>
</gene>
<evidence type="ECO:0000256" key="1">
    <source>
        <dbReference type="ARBA" id="ARBA00023015"/>
    </source>
</evidence>
<keyword evidence="6" id="KW-1185">Reference proteome</keyword>
<dbReference type="SMART" id="SM00895">
    <property type="entry name" value="FCD"/>
    <property type="match status" value="1"/>
</dbReference>
<dbReference type="HOGENOM" id="CLU_017584_9_2_11"/>